<feature type="transmembrane region" description="Helical" evidence="1">
    <location>
        <begin position="272"/>
        <end position="298"/>
    </location>
</feature>
<accession>C5C804</accession>
<feature type="transmembrane region" description="Helical" evidence="1">
    <location>
        <begin position="331"/>
        <end position="349"/>
    </location>
</feature>
<evidence type="ECO:0000313" key="5">
    <source>
        <dbReference type="Proteomes" id="UP000248985"/>
    </source>
</evidence>
<feature type="transmembrane region" description="Helical" evidence="1">
    <location>
        <begin position="184"/>
        <end position="208"/>
    </location>
</feature>
<reference evidence="4" key="2">
    <citation type="journal article" date="2010" name="J. Bacteriol.">
        <title>Genome sequence of the Fleming strain of Micrococcus luteus, a simple free-living actinobacterium.</title>
        <authorList>
            <person name="Young M."/>
            <person name="Artsatbanov V."/>
            <person name="Beller H.R."/>
            <person name="Chandra G."/>
            <person name="Chater K.F."/>
            <person name="Dover L.G."/>
            <person name="Goh E.B."/>
            <person name="Kahan T."/>
            <person name="Kaprelyants A.S."/>
            <person name="Kyrpides N."/>
            <person name="Lapidus A."/>
            <person name="Lowry S.R."/>
            <person name="Lykidis A."/>
            <person name="Mahillon J."/>
            <person name="Markowitz V."/>
            <person name="Mavromatis K."/>
            <person name="Mukamolova G.V."/>
            <person name="Oren A."/>
            <person name="Rokem J.S."/>
            <person name="Smith M.C."/>
            <person name="Young D.I."/>
            <person name="Greenblatt C.L."/>
        </authorList>
    </citation>
    <scope>NUCLEOTIDE SEQUENCE [LARGE SCALE GENOMIC DNA]</scope>
    <source>
        <strain evidence="4">ATCC 4698 / DSM 20030 / JCM 1464 / NBRC 3333 / NCIMB 9278 / NCTC 2665 / VKM Ac-2230</strain>
    </source>
</reference>
<keyword evidence="1" id="KW-0812">Transmembrane</keyword>
<organism evidence="2 4">
    <name type="scientific">Micrococcus luteus (strain ATCC 4698 / DSM 20030 / JCM 1464 / CCM 169 / CCUG 5858 / IAM 1056 / NBRC 3333 / NCIMB 9278 / NCTC 2665 / VKM Ac-2230)</name>
    <name type="common">Micrococcus lysodeikticus</name>
    <dbReference type="NCBI Taxonomy" id="465515"/>
    <lineage>
        <taxon>Bacteria</taxon>
        <taxon>Bacillati</taxon>
        <taxon>Actinomycetota</taxon>
        <taxon>Actinomycetes</taxon>
        <taxon>Micrococcales</taxon>
        <taxon>Micrococcaceae</taxon>
        <taxon>Micrococcus</taxon>
    </lineage>
</organism>
<reference evidence="2" key="1">
    <citation type="submission" date="2009-05" db="EMBL/GenBank/DDBJ databases">
        <title>Complete sequence of Micrococcus luteus NCTC 2665.</title>
        <authorList>
            <consortium name="US DOE Joint Genome Institute"/>
            <person name="Lucas S."/>
            <person name="Copeland A."/>
            <person name="Lapidus A."/>
            <person name="Glavina del Rio T."/>
            <person name="Dalin E."/>
            <person name="Tice H."/>
            <person name="Bruce D."/>
            <person name="Goodwin L."/>
            <person name="Pitluck S."/>
            <person name="Lowry S."/>
            <person name="Larimer F."/>
            <person name="Land M."/>
            <person name="Hauser L."/>
            <person name="Kyrpides N."/>
            <person name="Lykidis A."/>
            <person name="Young M."/>
            <person name="Greenblatt C."/>
        </authorList>
    </citation>
    <scope>NUCLEOTIDE SEQUENCE</scope>
    <source>
        <strain evidence="2">NCTC 2665</strain>
    </source>
</reference>
<dbReference type="HOGENOM" id="CLU_045983_2_0_11"/>
<keyword evidence="1" id="KW-0472">Membrane</keyword>
<dbReference type="EnsemblBacteria" id="ACS29606">
    <property type="protein sequence ID" value="ACS29606"/>
    <property type="gene ID" value="Mlut_00340"/>
</dbReference>
<sequence length="366" mass="37181">MMENEEMAQPAGSRWGQVAGVVALVAVALSLLVLSFVWPGARGEATGLSIAVTGDAELVDEFMAGAGEGLDEVVDLVRVDGRADAHEGILTREFIGGIVLAHDAPEVLTASANGQVPAAFMSELASGLQAMLDAQVYAGVTEGVRGAVEQGVDPATALAQTPEALPEITVTDVVPYSAGDPNGVGATVAGIPMTVGALLAGIVITFTLTGRWQRISAVLGLGVGGGLLLTLVLGTWLDVYPGSFGAMWLTLGLSLTATSGLFVGLHSALGRAGLGIAAAITLFAAMPWAAFAVPYAFLPAGLGYVGQWMIPGATGTLTRVVGYFPEASAAVSWWVLACWAAIGIALALISRRTQPTSHEAGTGGSR</sequence>
<protein>
    <recommendedName>
        <fullName evidence="6">ABC transporter permease</fullName>
    </recommendedName>
</protein>
<dbReference type="STRING" id="465515.Mlut_00340"/>
<keyword evidence="4" id="KW-1185">Reference proteome</keyword>
<keyword evidence="1" id="KW-1133">Transmembrane helix</keyword>
<dbReference type="PATRIC" id="fig|465515.4.peg.27"/>
<dbReference type="RefSeq" id="WP_012750668.1">
    <property type="nucleotide sequence ID" value="NC_012803.1"/>
</dbReference>
<dbReference type="EMBL" id="CP001628">
    <property type="protein sequence ID" value="ACS29606.1"/>
    <property type="molecule type" value="Genomic_DNA"/>
</dbReference>
<dbReference type="EMBL" id="LS483396">
    <property type="protein sequence ID" value="SQG48280.1"/>
    <property type="molecule type" value="Genomic_DNA"/>
</dbReference>
<dbReference type="eggNOG" id="COG1511">
    <property type="taxonomic scope" value="Bacteria"/>
</dbReference>
<dbReference type="AlphaFoldDB" id="C5C804"/>
<reference evidence="3 5" key="3">
    <citation type="submission" date="2018-06" db="EMBL/GenBank/DDBJ databases">
        <authorList>
            <consortium name="Pathogen Informatics"/>
            <person name="Doyle S."/>
        </authorList>
    </citation>
    <scope>NUCLEOTIDE SEQUENCE [LARGE SCALE GENOMIC DNA]</scope>
    <source>
        <strain evidence="3 5">NCTC2665</strain>
    </source>
</reference>
<name>C5C804_MICLC</name>
<dbReference type="GeneID" id="93344222"/>
<evidence type="ECO:0000313" key="3">
    <source>
        <dbReference type="EMBL" id="SQG48280.1"/>
    </source>
</evidence>
<feature type="transmembrane region" description="Helical" evidence="1">
    <location>
        <begin position="243"/>
        <end position="265"/>
    </location>
</feature>
<dbReference type="KEGG" id="mlu:Mlut_00340"/>
<dbReference type="Proteomes" id="UP000000738">
    <property type="component" value="Chromosome"/>
</dbReference>
<evidence type="ECO:0000313" key="4">
    <source>
        <dbReference type="Proteomes" id="UP000000738"/>
    </source>
</evidence>
<feature type="transmembrane region" description="Helical" evidence="1">
    <location>
        <begin position="215"/>
        <end position="237"/>
    </location>
</feature>
<evidence type="ECO:0000256" key="1">
    <source>
        <dbReference type="SAM" id="Phobius"/>
    </source>
</evidence>
<feature type="transmembrane region" description="Helical" evidence="1">
    <location>
        <begin position="21"/>
        <end position="38"/>
    </location>
</feature>
<dbReference type="Proteomes" id="UP000248985">
    <property type="component" value="Chromosome 1"/>
</dbReference>
<evidence type="ECO:0000313" key="2">
    <source>
        <dbReference type="EMBL" id="ACS29606.1"/>
    </source>
</evidence>
<proteinExistence type="predicted"/>
<evidence type="ECO:0008006" key="6">
    <source>
        <dbReference type="Google" id="ProtNLM"/>
    </source>
</evidence>
<gene>
    <name evidence="2" type="ordered locus">Mlut_00340</name>
    <name evidence="3" type="ORF">NCTC2665_01056</name>
</gene>